<evidence type="ECO:0000313" key="3">
    <source>
        <dbReference type="EMBL" id="EJT53054.1"/>
    </source>
</evidence>
<dbReference type="InterPro" id="IPR036786">
    <property type="entry name" value="Ribosome_mat_SBDS_N_sf"/>
</dbReference>
<dbReference type="EMBL" id="ALBS01000009">
    <property type="protein sequence ID" value="EJT53054.1"/>
    <property type="molecule type" value="Genomic_DNA"/>
</dbReference>
<dbReference type="Proteomes" id="UP000002748">
    <property type="component" value="Unassembled WGS sequence"/>
</dbReference>
<dbReference type="AlphaFoldDB" id="J8TS43"/>
<evidence type="ECO:0000313" key="4">
    <source>
        <dbReference type="Proteomes" id="UP000002748"/>
    </source>
</evidence>
<name>J8TS43_TRIAS</name>
<dbReference type="RefSeq" id="XP_014184377.1">
    <property type="nucleotide sequence ID" value="XM_014328902.1"/>
</dbReference>
<dbReference type="InterPro" id="IPR019783">
    <property type="entry name" value="SDO1/SBDS_N"/>
</dbReference>
<feature type="region of interest" description="Disordered" evidence="1">
    <location>
        <begin position="105"/>
        <end position="134"/>
    </location>
</feature>
<accession>J8TS43</accession>
<dbReference type="HOGENOM" id="CLU_1897668_0_0_1"/>
<evidence type="ECO:0000256" key="1">
    <source>
        <dbReference type="SAM" id="MobiDB-lite"/>
    </source>
</evidence>
<sequence>MTQDLLAVIYRPSEHEDQYIVFISDEDEFKQWREQPEGQKSIALARFIGNFNIYKSNMSGHTGMLAPVSKQEYENAFFGGNNKNVKDKSQEAAIKIILQNGTPQKKQFKVDGQSDLNPSRGGGEVKVGANQPGR</sequence>
<protein>
    <recommendedName>
        <fullName evidence="2">Ribosome maturation protein SDO1/SBDS N-terminal domain-containing protein</fullName>
    </recommendedName>
</protein>
<dbReference type="KEGG" id="tasa:A1Q1_00061"/>
<evidence type="ECO:0000259" key="2">
    <source>
        <dbReference type="Pfam" id="PF01172"/>
    </source>
</evidence>
<organism evidence="3 4">
    <name type="scientific">Trichosporon asahii var. asahii (strain ATCC 90039 / CBS 2479 / JCM 2466 / KCTC 7840 / NBRC 103889/ NCYC 2677 / UAMH 7654)</name>
    <name type="common">Yeast</name>
    <dbReference type="NCBI Taxonomy" id="1186058"/>
    <lineage>
        <taxon>Eukaryota</taxon>
        <taxon>Fungi</taxon>
        <taxon>Dikarya</taxon>
        <taxon>Basidiomycota</taxon>
        <taxon>Agaricomycotina</taxon>
        <taxon>Tremellomycetes</taxon>
        <taxon>Trichosporonales</taxon>
        <taxon>Trichosporonaceae</taxon>
        <taxon>Trichosporon</taxon>
    </lineage>
</organism>
<gene>
    <name evidence="3" type="ORF">A1Q1_00061</name>
</gene>
<dbReference type="VEuPathDB" id="FungiDB:A1Q1_00061"/>
<dbReference type="Gene3D" id="3.30.1250.10">
    <property type="entry name" value="Ribosome maturation protein SBDS, N-terminal domain"/>
    <property type="match status" value="1"/>
</dbReference>
<proteinExistence type="predicted"/>
<dbReference type="SUPFAM" id="SSF89895">
    <property type="entry name" value="FYSH domain"/>
    <property type="match status" value="1"/>
</dbReference>
<comment type="caution">
    <text evidence="3">The sequence shown here is derived from an EMBL/GenBank/DDBJ whole genome shotgun (WGS) entry which is preliminary data.</text>
</comment>
<dbReference type="Pfam" id="PF01172">
    <property type="entry name" value="SBDS_N"/>
    <property type="match status" value="1"/>
</dbReference>
<dbReference type="OrthoDB" id="2567806at2759"/>
<dbReference type="GeneID" id="25983575"/>
<reference evidence="3 4" key="1">
    <citation type="journal article" date="2012" name="Eukaryot. Cell">
        <title>Draft genome sequence of CBS 2479, the standard type strain of Trichosporon asahii.</title>
        <authorList>
            <person name="Yang R.Y."/>
            <person name="Li H.T."/>
            <person name="Zhu H."/>
            <person name="Zhou G.P."/>
            <person name="Wang M."/>
            <person name="Wang L."/>
        </authorList>
    </citation>
    <scope>NUCLEOTIDE SEQUENCE [LARGE SCALE GENOMIC DNA]</scope>
    <source>
        <strain evidence="4">ATCC 90039 / CBS 2479 / JCM 2466 / KCTC 7840 / NCYC 2677 / UAMH 7654</strain>
    </source>
</reference>
<feature type="domain" description="Ribosome maturation protein SDO1/SBDS N-terminal" evidence="2">
    <location>
        <begin position="8"/>
        <end position="107"/>
    </location>
</feature>